<accession>A0ABT4VJR1</accession>
<proteinExistence type="predicted"/>
<feature type="region of interest" description="Disordered" evidence="1">
    <location>
        <begin position="29"/>
        <end position="54"/>
    </location>
</feature>
<gene>
    <name evidence="3" type="ORF">OOZ53_03305</name>
</gene>
<evidence type="ECO:0000313" key="3">
    <source>
        <dbReference type="EMBL" id="MDA4844357.1"/>
    </source>
</evidence>
<name>A0ABT4VJR1_9HYPH</name>
<dbReference type="InterPro" id="IPR009683">
    <property type="entry name" value="Extensin-like_C"/>
</dbReference>
<protein>
    <submittedName>
        <fullName evidence="3">Extensin family protein</fullName>
    </submittedName>
</protein>
<dbReference type="Pfam" id="PF06904">
    <property type="entry name" value="Extensin-like_C"/>
    <property type="match status" value="1"/>
</dbReference>
<organism evidence="3 4">
    <name type="scientific">Hoeflea poritis</name>
    <dbReference type="NCBI Taxonomy" id="2993659"/>
    <lineage>
        <taxon>Bacteria</taxon>
        <taxon>Pseudomonadati</taxon>
        <taxon>Pseudomonadota</taxon>
        <taxon>Alphaproteobacteria</taxon>
        <taxon>Hyphomicrobiales</taxon>
        <taxon>Rhizobiaceae</taxon>
        <taxon>Hoeflea</taxon>
    </lineage>
</organism>
<sequence length="238" mass="25901">MKLTRPVLRAFLFVVLVVLAGPAFGEQSSVPVPKTRPAAGATGTEASKPAKRSGLPKDEIACRKRLEGLGVRFSPVKRITGKSGCGIRYPVEISRLPGDVRLSGRTVLNCRTGEALALWTTKVAAPEAKKRFNASLKTIDQYASYHCRTRNSLKGTKLSEHAKGNAIDLGRFHMSDGRVVDVASRPAKKSAEATFLKALRDAGCTFFTTVLGPGSDPYHDTHFHFDTAKRRNGSRYCK</sequence>
<dbReference type="Proteomes" id="UP001148313">
    <property type="component" value="Unassembled WGS sequence"/>
</dbReference>
<reference evidence="3" key="1">
    <citation type="submission" date="2022-11" db="EMBL/GenBank/DDBJ databases">
        <title>Hoeflea poritis sp. nov., isolated from scleractinian coral Porites lutea.</title>
        <authorList>
            <person name="Zhang G."/>
            <person name="Wei Q."/>
            <person name="Cai L."/>
        </authorList>
    </citation>
    <scope>NUCLEOTIDE SEQUENCE</scope>
    <source>
        <strain evidence="3">E7-10</strain>
    </source>
</reference>
<evidence type="ECO:0000313" key="4">
    <source>
        <dbReference type="Proteomes" id="UP001148313"/>
    </source>
</evidence>
<evidence type="ECO:0000256" key="1">
    <source>
        <dbReference type="SAM" id="MobiDB-lite"/>
    </source>
</evidence>
<comment type="caution">
    <text evidence="3">The sequence shown here is derived from an EMBL/GenBank/DDBJ whole genome shotgun (WGS) entry which is preliminary data.</text>
</comment>
<keyword evidence="4" id="KW-1185">Reference proteome</keyword>
<evidence type="ECO:0000259" key="2">
    <source>
        <dbReference type="Pfam" id="PF06904"/>
    </source>
</evidence>
<dbReference type="RefSeq" id="WP_271087888.1">
    <property type="nucleotide sequence ID" value="NZ_JAPJZH010000002.1"/>
</dbReference>
<dbReference type="EMBL" id="JAPJZH010000002">
    <property type="protein sequence ID" value="MDA4844357.1"/>
    <property type="molecule type" value="Genomic_DNA"/>
</dbReference>
<feature type="domain" description="Extensin-like C-terminal" evidence="2">
    <location>
        <begin position="61"/>
        <end position="238"/>
    </location>
</feature>